<keyword evidence="2" id="KW-1185">Reference proteome</keyword>
<organism evidence="1 2">
    <name type="scientific">Heyndrickxia acidicola</name>
    <dbReference type="NCBI Taxonomy" id="209389"/>
    <lineage>
        <taxon>Bacteria</taxon>
        <taxon>Bacillati</taxon>
        <taxon>Bacillota</taxon>
        <taxon>Bacilli</taxon>
        <taxon>Bacillales</taxon>
        <taxon>Bacillaceae</taxon>
        <taxon>Heyndrickxia</taxon>
    </lineage>
</organism>
<evidence type="ECO:0000313" key="2">
    <source>
        <dbReference type="Proteomes" id="UP001341444"/>
    </source>
</evidence>
<dbReference type="InterPro" id="IPR000801">
    <property type="entry name" value="Esterase-like"/>
</dbReference>
<dbReference type="InterPro" id="IPR050583">
    <property type="entry name" value="Mycobacterial_A85_antigen"/>
</dbReference>
<proteinExistence type="predicted"/>
<dbReference type="SUPFAM" id="SSF53474">
    <property type="entry name" value="alpha/beta-Hydrolases"/>
    <property type="match status" value="1"/>
</dbReference>
<dbReference type="Gene3D" id="3.40.50.1820">
    <property type="entry name" value="alpha/beta hydrolase"/>
    <property type="match status" value="1"/>
</dbReference>
<sequence length="256" mass="29440">MLDIFSINISAFQEERRIRVYLPKNYDKRDKRYPVLYMHDGQNVFRDEWAVGGVSLGLEDYLNDNEVEVIVAAIDQNSKERINEYCPWVNGKHSEKILGYRSSAGGKGKLYIDFIVNELKPYIDSTYRTITDCTAISGISLGGLISTYAACVYPDIFKHVAVLSSAFWRNQEDIEKFVIESDLSGIQSFYMDCGDREGKGEFIHKEFLASNEAVADVLAEKLPNRIFKVVYGAEHHYQFFRERVPHLFRFLDSLDA</sequence>
<evidence type="ECO:0000313" key="1">
    <source>
        <dbReference type="EMBL" id="MED1203035.1"/>
    </source>
</evidence>
<dbReference type="RefSeq" id="WP_066266149.1">
    <property type="nucleotide sequence ID" value="NZ_JARMAB010000009.1"/>
</dbReference>
<dbReference type="Pfam" id="PF00756">
    <property type="entry name" value="Esterase"/>
    <property type="match status" value="1"/>
</dbReference>
<dbReference type="GO" id="GO:0016787">
    <property type="term" value="F:hydrolase activity"/>
    <property type="evidence" value="ECO:0007669"/>
    <property type="project" value="UniProtKB-KW"/>
</dbReference>
<comment type="caution">
    <text evidence="1">The sequence shown here is derived from an EMBL/GenBank/DDBJ whole genome shotgun (WGS) entry which is preliminary data.</text>
</comment>
<protein>
    <submittedName>
        <fullName evidence="1">Alpha/beta hydrolase-fold protein</fullName>
    </submittedName>
</protein>
<dbReference type="Proteomes" id="UP001341444">
    <property type="component" value="Unassembled WGS sequence"/>
</dbReference>
<gene>
    <name evidence="1" type="ORF">P4T90_07995</name>
</gene>
<accession>A0ABU6MEC9</accession>
<keyword evidence="1" id="KW-0378">Hydrolase</keyword>
<dbReference type="PANTHER" id="PTHR48098">
    <property type="entry name" value="ENTEROCHELIN ESTERASE-RELATED"/>
    <property type="match status" value="1"/>
</dbReference>
<dbReference type="EMBL" id="JARMAB010000009">
    <property type="protein sequence ID" value="MED1203035.1"/>
    <property type="molecule type" value="Genomic_DNA"/>
</dbReference>
<dbReference type="PANTHER" id="PTHR48098:SF6">
    <property type="entry name" value="FERRI-BACILLIBACTIN ESTERASE BESA"/>
    <property type="match status" value="1"/>
</dbReference>
<reference evidence="1 2" key="1">
    <citation type="submission" date="2023-03" db="EMBL/GenBank/DDBJ databases">
        <title>Bacillus Genome Sequencing.</title>
        <authorList>
            <person name="Dunlap C."/>
        </authorList>
    </citation>
    <scope>NUCLEOTIDE SEQUENCE [LARGE SCALE GENOMIC DNA]</scope>
    <source>
        <strain evidence="1 2">B-23453</strain>
    </source>
</reference>
<name>A0ABU6MEC9_9BACI</name>
<dbReference type="InterPro" id="IPR029058">
    <property type="entry name" value="AB_hydrolase_fold"/>
</dbReference>